<dbReference type="PANTHER" id="PTHR11743:SF61">
    <property type="entry name" value="MITOCHONDRIAL OUTER MEMBRANE PROTEIN PORIN 2-LIKE"/>
    <property type="match status" value="1"/>
</dbReference>
<dbReference type="GO" id="GO:0008308">
    <property type="term" value="F:voltage-gated monoatomic anion channel activity"/>
    <property type="evidence" value="ECO:0007669"/>
    <property type="project" value="InterPro"/>
</dbReference>
<reference evidence="3" key="1">
    <citation type="journal article" date="2019" name="Gigascience">
        <title>De novo genome assembly of the endangered Acer yangbiense, a plant species with extremely small populations endemic to Yunnan Province, China.</title>
        <authorList>
            <person name="Yang J."/>
            <person name="Wariss H.M."/>
            <person name="Tao L."/>
            <person name="Zhang R."/>
            <person name="Yun Q."/>
            <person name="Hollingsworth P."/>
            <person name="Dao Z."/>
            <person name="Luo G."/>
            <person name="Guo H."/>
            <person name="Ma Y."/>
            <person name="Sun W."/>
        </authorList>
    </citation>
    <scope>NUCLEOTIDE SEQUENCE [LARGE SCALE GENOMIC DNA]</scope>
    <source>
        <strain evidence="3">cv. br00</strain>
    </source>
</reference>
<dbReference type="PROSITE" id="PS00558">
    <property type="entry name" value="EUKARYOTIC_PORIN"/>
    <property type="match status" value="1"/>
</dbReference>
<proteinExistence type="inferred from homology"/>
<dbReference type="InterPro" id="IPR027246">
    <property type="entry name" value="Porin_Euk/Tom40"/>
</dbReference>
<dbReference type="Proteomes" id="UP000326939">
    <property type="component" value="Chromosome 14"/>
</dbReference>
<dbReference type="AlphaFoldDB" id="A0A5N5K5G0"/>
<protein>
    <submittedName>
        <fullName evidence="2">Uncharacterized protein</fullName>
    </submittedName>
</protein>
<evidence type="ECO:0000313" key="3">
    <source>
        <dbReference type="Proteomes" id="UP000326939"/>
    </source>
</evidence>
<keyword evidence="3" id="KW-1185">Reference proteome</keyword>
<organism evidence="2 3">
    <name type="scientific">Salix brachista</name>
    <dbReference type="NCBI Taxonomy" id="2182728"/>
    <lineage>
        <taxon>Eukaryota</taxon>
        <taxon>Viridiplantae</taxon>
        <taxon>Streptophyta</taxon>
        <taxon>Embryophyta</taxon>
        <taxon>Tracheophyta</taxon>
        <taxon>Spermatophyta</taxon>
        <taxon>Magnoliopsida</taxon>
        <taxon>eudicotyledons</taxon>
        <taxon>Gunneridae</taxon>
        <taxon>Pentapetalae</taxon>
        <taxon>rosids</taxon>
        <taxon>fabids</taxon>
        <taxon>Malpighiales</taxon>
        <taxon>Salicaceae</taxon>
        <taxon>Saliceae</taxon>
        <taxon>Salix</taxon>
    </lineage>
</organism>
<name>A0A5N5K5G0_9ROSI</name>
<accession>A0A5N5K5G0</accession>
<dbReference type="PANTHER" id="PTHR11743">
    <property type="entry name" value="VOLTAGE-DEPENDENT ANION-SELECTIVE CHANNEL"/>
    <property type="match status" value="1"/>
</dbReference>
<dbReference type="EMBL" id="VDCV01000014">
    <property type="protein sequence ID" value="KAB5526598.1"/>
    <property type="molecule type" value="Genomic_DNA"/>
</dbReference>
<dbReference type="InterPro" id="IPR001925">
    <property type="entry name" value="Porin_Euk"/>
</dbReference>
<comment type="caution">
    <text evidence="2">The sequence shown here is derived from an EMBL/GenBank/DDBJ whole genome shotgun (WGS) entry which is preliminary data.</text>
</comment>
<dbReference type="GO" id="GO:0005741">
    <property type="term" value="C:mitochondrial outer membrane"/>
    <property type="evidence" value="ECO:0007669"/>
    <property type="project" value="InterPro"/>
</dbReference>
<dbReference type="InterPro" id="IPR023614">
    <property type="entry name" value="Porin_dom_sf"/>
</dbReference>
<gene>
    <name evidence="2" type="ORF">DKX38_020445</name>
</gene>
<dbReference type="CDD" id="cd07306">
    <property type="entry name" value="Porin3_VDAC"/>
    <property type="match status" value="1"/>
</dbReference>
<evidence type="ECO:0000256" key="1">
    <source>
        <dbReference type="ARBA" id="ARBA00009624"/>
    </source>
</evidence>
<dbReference type="Gene3D" id="2.40.160.10">
    <property type="entry name" value="Porin"/>
    <property type="match status" value="1"/>
</dbReference>
<dbReference type="Pfam" id="PF01459">
    <property type="entry name" value="Porin_3"/>
    <property type="match status" value="2"/>
</dbReference>
<evidence type="ECO:0000313" key="2">
    <source>
        <dbReference type="EMBL" id="KAB5526598.1"/>
    </source>
</evidence>
<comment type="similarity">
    <text evidence="1">Belongs to the eukaryotic mitochondrial porin (TC 1.B.8.1) family.</text>
</comment>
<sequence length="380" mass="41125">MSKGPGLFSDFGKKAKDLLNKDYSSDQKITISSSSFSGVVRFLIPLSISSECYMCSHMLVSAVVYCYACCPSQGRSSDGSMSSDLFLHCRRQNALTSNVANKGGLSSGDVGARYKYKNAEVDVKLETESNIVTTLSVTDFLPSTKAIASIKLPGYNSGKLEVQYLHQHASFTGALGLDKSPAVDFSAAIGTPSIAFGAEATYITASGEFAKYNTGVSLTKPDSSASVILLREDFLGSSVYLMKWLSLSYNLYYSYKLYLAPWDSDLLHQDASVLNSVLKADKGDSIRFSYLRNLNQLYGGAVVGEMSRRFSTNENTLTVGCSYVVDPQTLLKAKLNNHGNLGALVQHELMPKSFLTISGAFDTKALQNTPKFGLALSLKP</sequence>